<evidence type="ECO:0000256" key="3">
    <source>
        <dbReference type="ARBA" id="ARBA00023235"/>
    </source>
</evidence>
<dbReference type="SUPFAM" id="SSF56112">
    <property type="entry name" value="Protein kinase-like (PK-like)"/>
    <property type="match status" value="1"/>
</dbReference>
<name>A0ABQ7WLP6_SOLTU</name>
<dbReference type="Gene3D" id="1.10.510.10">
    <property type="entry name" value="Transferase(Phosphotransferase) domain 1"/>
    <property type="match status" value="1"/>
</dbReference>
<gene>
    <name evidence="4" type="ORF">KY290_001058</name>
</gene>
<dbReference type="PANTHER" id="PTHR11469:SF1">
    <property type="entry name" value="GLUCOSE-6-PHOSPHATE ISOMERASE"/>
    <property type="match status" value="1"/>
</dbReference>
<evidence type="ECO:0008006" key="6">
    <source>
        <dbReference type="Google" id="ProtNLM"/>
    </source>
</evidence>
<dbReference type="InterPro" id="IPR011009">
    <property type="entry name" value="Kinase-like_dom_sf"/>
</dbReference>
<keyword evidence="5" id="KW-1185">Reference proteome</keyword>
<evidence type="ECO:0000256" key="1">
    <source>
        <dbReference type="ARBA" id="ARBA00022432"/>
    </source>
</evidence>
<reference evidence="4 5" key="1">
    <citation type="journal article" date="2021" name="bioRxiv">
        <title>Chromosome-scale and haplotype-resolved genome assembly of a tetraploid potato cultivar.</title>
        <authorList>
            <person name="Sun H."/>
            <person name="Jiao W.-B."/>
            <person name="Krause K."/>
            <person name="Campoy J.A."/>
            <person name="Goel M."/>
            <person name="Folz-Donahue K."/>
            <person name="Kukat C."/>
            <person name="Huettel B."/>
            <person name="Schneeberger K."/>
        </authorList>
    </citation>
    <scope>NUCLEOTIDE SEQUENCE [LARGE SCALE GENOMIC DNA]</scope>
    <source>
        <strain evidence="4">SolTubOtavaFocal</strain>
        <tissue evidence="4">Leaves</tissue>
    </source>
</reference>
<evidence type="ECO:0000313" key="5">
    <source>
        <dbReference type="Proteomes" id="UP000826656"/>
    </source>
</evidence>
<dbReference type="PANTHER" id="PTHR11469">
    <property type="entry name" value="GLUCOSE-6-PHOSPHATE ISOMERASE"/>
    <property type="match status" value="1"/>
</dbReference>
<comment type="caution">
    <text evidence="4">The sequence shown here is derived from an EMBL/GenBank/DDBJ whole genome shotgun (WGS) entry which is preliminary data.</text>
</comment>
<keyword evidence="3" id="KW-0413">Isomerase</keyword>
<dbReference type="InterPro" id="IPR046348">
    <property type="entry name" value="SIS_dom_sf"/>
</dbReference>
<organism evidence="4 5">
    <name type="scientific">Solanum tuberosum</name>
    <name type="common">Potato</name>
    <dbReference type="NCBI Taxonomy" id="4113"/>
    <lineage>
        <taxon>Eukaryota</taxon>
        <taxon>Viridiplantae</taxon>
        <taxon>Streptophyta</taxon>
        <taxon>Embryophyta</taxon>
        <taxon>Tracheophyta</taxon>
        <taxon>Spermatophyta</taxon>
        <taxon>Magnoliopsida</taxon>
        <taxon>eudicotyledons</taxon>
        <taxon>Gunneridae</taxon>
        <taxon>Pentapetalae</taxon>
        <taxon>asterids</taxon>
        <taxon>lamiids</taxon>
        <taxon>Solanales</taxon>
        <taxon>Solanaceae</taxon>
        <taxon>Solanoideae</taxon>
        <taxon>Solaneae</taxon>
        <taxon>Solanum</taxon>
    </lineage>
</organism>
<dbReference type="Gene3D" id="3.40.50.10490">
    <property type="entry name" value="Glucose-6-phosphate isomerase like protein, domain 1"/>
    <property type="match status" value="2"/>
</dbReference>
<evidence type="ECO:0000313" key="4">
    <source>
        <dbReference type="EMBL" id="KAH0781460.1"/>
    </source>
</evidence>
<keyword evidence="1" id="KW-0312">Gluconeogenesis</keyword>
<dbReference type="SUPFAM" id="SSF53697">
    <property type="entry name" value="SIS domain"/>
    <property type="match status" value="1"/>
</dbReference>
<proteinExistence type="predicted"/>
<accession>A0ABQ7WLP6</accession>
<dbReference type="InterPro" id="IPR001672">
    <property type="entry name" value="G6P_Isomerase"/>
</dbReference>
<keyword evidence="2" id="KW-0324">Glycolysis</keyword>
<evidence type="ECO:0000256" key="2">
    <source>
        <dbReference type="ARBA" id="ARBA00023152"/>
    </source>
</evidence>
<sequence>MLTGKPLFPGKDVVHQLYLTTDLLGTPPPETIAKVTRYLGNKHKKPPVLVAQKFPHADPLTLRLLEPMLAFDPKDRPSTEGFPPVVKKYDVSLEGIDNSFQNGSNLKMCIAFLLNSSHFSLFVTTTHVQGVSITQENSLLDNTARIESLLARFPMFDWVGGRTSGMSAVGLILAALQDMVVLPYKDSLLLFSSYIQQLREGVHYFFATFIEVLRDRPPGHDWELEPGGTFGDYHFGMLQGTRSALYSNDRESITVTVQENAGN</sequence>
<dbReference type="EMBL" id="JAIVGD010000001">
    <property type="protein sequence ID" value="KAH0781460.1"/>
    <property type="molecule type" value="Genomic_DNA"/>
</dbReference>
<protein>
    <recommendedName>
        <fullName evidence="6">Protein kinase domain-containing protein</fullName>
    </recommendedName>
</protein>
<dbReference type="Proteomes" id="UP000826656">
    <property type="component" value="Unassembled WGS sequence"/>
</dbReference>